<evidence type="ECO:0000259" key="1">
    <source>
        <dbReference type="Pfam" id="PF09008"/>
    </source>
</evidence>
<organism evidence="2">
    <name type="scientific">Serratia marcescens</name>
    <dbReference type="NCBI Taxonomy" id="615"/>
    <lineage>
        <taxon>Bacteria</taxon>
        <taxon>Pseudomonadati</taxon>
        <taxon>Pseudomonadota</taxon>
        <taxon>Gammaproteobacteria</taxon>
        <taxon>Enterobacterales</taxon>
        <taxon>Yersiniaceae</taxon>
        <taxon>Serratia</taxon>
    </lineage>
</organism>
<dbReference type="Pfam" id="PF09008">
    <property type="entry name" value="Head_binding"/>
    <property type="match status" value="1"/>
</dbReference>
<reference evidence="2" key="1">
    <citation type="submission" date="2016-05" db="EMBL/GenBank/DDBJ databases">
        <authorList>
            <person name="Cock P.J.A."/>
            <person name="Cock P.J.A."/>
        </authorList>
    </citation>
    <scope>NUCLEOTIDE SEQUENCE</scope>
    <source>
        <strain evidence="2">PWN146_assembly</strain>
    </source>
</reference>
<evidence type="ECO:0000313" key="2">
    <source>
        <dbReference type="EMBL" id="SAY43432.1"/>
    </source>
</evidence>
<dbReference type="EMBL" id="LT575490">
    <property type="protein sequence ID" value="SAY43432.1"/>
    <property type="molecule type" value="Genomic_DNA"/>
</dbReference>
<dbReference type="Gene3D" id="2.170.14.10">
    <property type="entry name" value="Phage P22 tailspike-like, N-terminal domain"/>
    <property type="match status" value="1"/>
</dbReference>
<feature type="domain" description="Bacteriophage P22 tailspike N-terminal" evidence="1">
    <location>
        <begin position="4"/>
        <end position="114"/>
    </location>
</feature>
<protein>
    <submittedName>
        <fullName evidence="2">Head binding protein</fullName>
    </submittedName>
</protein>
<gene>
    <name evidence="2" type="ORF">PWN146_02123</name>
</gene>
<dbReference type="InterPro" id="IPR009093">
    <property type="entry name" value="P22_tailspike_N"/>
</dbReference>
<proteinExistence type="predicted"/>
<dbReference type="SUPFAM" id="SSF51126">
    <property type="entry name" value="Pectin lyase-like"/>
    <property type="match status" value="1"/>
</dbReference>
<name>A0A1C3HEI8_SERMA</name>
<accession>A0A1C3HEI8</accession>
<dbReference type="SUPFAM" id="SSF51327">
    <property type="entry name" value="Head-binding domain of phage P22 tailspike protein"/>
    <property type="match status" value="1"/>
</dbReference>
<dbReference type="InterPro" id="IPR036730">
    <property type="entry name" value="P22_tailspike_N_sf"/>
</dbReference>
<dbReference type="AlphaFoldDB" id="A0A1C3HEI8"/>
<sequence>MADTIIPNVVVSMPSQLFTLARSFKAAANGRIYIGKIDTDPTIPENQIQVYLENEDGTYVPIAQPIIINSGGYPVYGGQIAKFVTVQGHSMAVYDAFGVQQFSFPNVLKYDPDQLRTELAGLGGAGLVGTTAGGTVQGFIDGESDRFYSRLGYVTPEMFGAAGDGVNDDQTAWQQAANTRKSIFCRAGATYNLGSTVVFPDDTPALINGNGCTILWDIPSNQPFDQYSTSPARYGYTRFKSYQNIKFKGPVLPKSKYSDYANCHAVNYSDGYANNLTFDGWTNCFRVFGNTFTSNITADNLRNSVWSSRNSNNHINKVKVGWCAGDVIVAYGSYFSVDDVSAEYAGVIPSDTEEAPGTPRGALISTGQDGNASTTFYGMVSNVQCKWHGGGGIICAGDNISVGGAINVGNLYQTTALTNKRQIAVYVSGSKINIGDVLCGAVNTVITIQSGTSTCSIGNVYVAQAMVGVAPSLVSAFDVSGSSIVSCRIQGVHMDGFVSTGNAVVLSTDGVVLEKLYIRSLGNTEANRTVLLRGSCTVGDIEIYNPGLSSALTNTIETEGNPFIGKITMDAIYATCITVKSGSIPKIGDVHLRNLGNGGKPPIVINGAGSENHFWGSVHLNGDLGARPAMVGTLSMGRFTVRYPGCR</sequence>
<dbReference type="InterPro" id="IPR011050">
    <property type="entry name" value="Pectin_lyase_fold/virulence"/>
</dbReference>